<dbReference type="Pfam" id="PF09736">
    <property type="entry name" value="Bud13"/>
    <property type="match status" value="1"/>
</dbReference>
<feature type="compositionally biased region" description="Basic and acidic residues" evidence="2">
    <location>
        <begin position="123"/>
        <end position="139"/>
    </location>
</feature>
<dbReference type="InterPro" id="IPR051112">
    <property type="entry name" value="CWC26_splicing_factor"/>
</dbReference>
<dbReference type="GeneID" id="39733206"/>
<organism evidence="3 4">
    <name type="scientific">Plasmodium gallinaceum</name>
    <dbReference type="NCBI Taxonomy" id="5849"/>
    <lineage>
        <taxon>Eukaryota</taxon>
        <taxon>Sar</taxon>
        <taxon>Alveolata</taxon>
        <taxon>Apicomplexa</taxon>
        <taxon>Aconoidasida</taxon>
        <taxon>Haemosporida</taxon>
        <taxon>Plasmodiidae</taxon>
        <taxon>Plasmodium</taxon>
        <taxon>Plasmodium (Haemamoeba)</taxon>
    </lineage>
</organism>
<gene>
    <name evidence="3" type="ORF">PGAL8A_00467300</name>
</gene>
<keyword evidence="4" id="KW-1185">Reference proteome</keyword>
<dbReference type="GO" id="GO:0003723">
    <property type="term" value="F:RNA binding"/>
    <property type="evidence" value="ECO:0007669"/>
    <property type="project" value="TreeGrafter"/>
</dbReference>
<dbReference type="GO" id="GO:0000398">
    <property type="term" value="P:mRNA splicing, via spliceosome"/>
    <property type="evidence" value="ECO:0007669"/>
    <property type="project" value="TreeGrafter"/>
</dbReference>
<sequence>MNEYLIKKYLKTSKKKNRRGKKSNIQIYDSEEETNKNIFRNNINKDDDEKFEFTESDRSSEIPITVTENNTMEILQLSNENKKKILESLSNNLVIGSCEAKNEINKEKGYYLKNISKKKEKKNENNTLKDYDSYNKNKESNNNNTNKNLNRHFKDKSMRYVESKEDSNLLSLRKKKDISESDSDLSVPRKKKYRNESDSDLSLPRKKKDRSESESDLSIPRRKKDRSESESDLSLPRKKKDRSESDSDLSYRRNTKYIKNEEDTLVNIKNEKNHEKKSESEYADSYISLALSSEMKNKELQFSDSKNFENEGVNSTIYRDKDGKIITREKWINEQRSEMKDKFEKNKKMREKKKRDNNNIKLEWGSGLVQKEIRKKNIEENEKLINKGNIINYDYDSDYELELKKKKRKEDPMNIYLDNKKENQKPTCRYQTPYNRFNILAGYRWDGVIRGNGFEQRRLEALELKRQQNKLTYMNNTSDL</sequence>
<evidence type="ECO:0000256" key="1">
    <source>
        <dbReference type="ARBA" id="ARBA00011069"/>
    </source>
</evidence>
<dbReference type="Proteomes" id="UP000220797">
    <property type="component" value="Unassembled WGS sequence"/>
</dbReference>
<dbReference type="OrthoDB" id="6022at2759"/>
<feature type="compositionally biased region" description="Basic and acidic residues" evidence="2">
    <location>
        <begin position="155"/>
        <end position="167"/>
    </location>
</feature>
<dbReference type="PANTHER" id="PTHR31809">
    <property type="entry name" value="BUD13 HOMOLOG"/>
    <property type="match status" value="1"/>
</dbReference>
<dbReference type="PANTHER" id="PTHR31809:SF0">
    <property type="entry name" value="BUD13 HOMOLOG"/>
    <property type="match status" value="1"/>
</dbReference>
<dbReference type="EMBL" id="CVMV01000083">
    <property type="protein sequence ID" value="CRG97092.1"/>
    <property type="molecule type" value="Genomic_DNA"/>
</dbReference>
<protein>
    <submittedName>
        <fullName evidence="3">Pre-mRNA-splicing factor, putative</fullName>
    </submittedName>
</protein>
<name>A0A1J1GXB3_PLAGA</name>
<comment type="similarity">
    <text evidence="1">Belongs to the CWC26 family.</text>
</comment>
<reference evidence="3" key="1">
    <citation type="submission" date="2015-04" db="EMBL/GenBank/DDBJ databases">
        <authorList>
            <consortium name="Pathogen Informatics"/>
        </authorList>
    </citation>
    <scope>NUCLEOTIDE SEQUENCE [LARGE SCALE GENOMIC DNA]</scope>
    <source>
        <strain evidence="3">8A</strain>
    </source>
</reference>
<dbReference type="AlphaFoldDB" id="A0A1J1GXB3"/>
<feature type="compositionally biased region" description="Basic and acidic residues" evidence="2">
    <location>
        <begin position="241"/>
        <end position="251"/>
    </location>
</feature>
<dbReference type="VEuPathDB" id="PlasmoDB:PGAL8A_00467300"/>
<dbReference type="RefSeq" id="XP_028529895.1">
    <property type="nucleotide sequence ID" value="XM_028673443.1"/>
</dbReference>
<dbReference type="OMA" id="CRYQTPY"/>
<feature type="region of interest" description="Disordered" evidence="2">
    <location>
        <begin position="123"/>
        <end position="255"/>
    </location>
</feature>
<dbReference type="GO" id="GO:0005684">
    <property type="term" value="C:U2-type spliceosomal complex"/>
    <property type="evidence" value="ECO:0007669"/>
    <property type="project" value="TreeGrafter"/>
</dbReference>
<evidence type="ECO:0000313" key="3">
    <source>
        <dbReference type="EMBL" id="CRG97092.1"/>
    </source>
</evidence>
<evidence type="ECO:0000313" key="4">
    <source>
        <dbReference type="Proteomes" id="UP000220797"/>
    </source>
</evidence>
<proteinExistence type="inferred from homology"/>
<accession>A0A1J1GXB3</accession>
<evidence type="ECO:0000256" key="2">
    <source>
        <dbReference type="SAM" id="MobiDB-lite"/>
    </source>
</evidence>
<dbReference type="GO" id="GO:0070274">
    <property type="term" value="C:RES complex"/>
    <property type="evidence" value="ECO:0007669"/>
    <property type="project" value="TreeGrafter"/>
</dbReference>
<comment type="caution">
    <text evidence="3">The sequence shown here is derived from an EMBL/GenBank/DDBJ whole genome shotgun (WGS) entry which is preliminary data.</text>
</comment>
<dbReference type="InterPro" id="IPR018609">
    <property type="entry name" value="Bud13"/>
</dbReference>